<dbReference type="SUPFAM" id="SSF53474">
    <property type="entry name" value="alpha/beta-Hydrolases"/>
    <property type="match status" value="1"/>
</dbReference>
<proteinExistence type="predicted"/>
<dbReference type="EMBL" id="LFZW01000001">
    <property type="protein sequence ID" value="KMY49124.1"/>
    <property type="molecule type" value="Genomic_DNA"/>
</dbReference>
<gene>
    <name evidence="1" type="ORF">AC625_05990</name>
</gene>
<dbReference type="PANTHER" id="PTHR48098">
    <property type="entry name" value="ENTEROCHELIN ESTERASE-RELATED"/>
    <property type="match status" value="1"/>
</dbReference>
<dbReference type="RefSeq" id="WP_049680456.1">
    <property type="nucleotide sequence ID" value="NZ_LFZW01000001.1"/>
</dbReference>
<evidence type="ECO:0000313" key="2">
    <source>
        <dbReference type="Proteomes" id="UP000037146"/>
    </source>
</evidence>
<comment type="caution">
    <text evidence="1">The sequence shown here is derived from an EMBL/GenBank/DDBJ whole genome shotgun (WGS) entry which is preliminary data.</text>
</comment>
<evidence type="ECO:0000313" key="1">
    <source>
        <dbReference type="EMBL" id="KMY49124.1"/>
    </source>
</evidence>
<dbReference type="STRING" id="1679170.AC625_05990"/>
<accession>A0A0K9GQZ8</accession>
<dbReference type="Proteomes" id="UP000037146">
    <property type="component" value="Unassembled WGS sequence"/>
</dbReference>
<dbReference type="OrthoDB" id="9803578at2"/>
<keyword evidence="2" id="KW-1185">Reference proteome</keyword>
<dbReference type="PANTHER" id="PTHR48098:SF3">
    <property type="entry name" value="IRON(III) ENTEROBACTIN ESTERASE"/>
    <property type="match status" value="1"/>
</dbReference>
<protein>
    <recommendedName>
        <fullName evidence="3">Enterochelin esterase</fullName>
    </recommendedName>
</protein>
<dbReference type="Gene3D" id="3.40.50.1820">
    <property type="entry name" value="alpha/beta hydrolase"/>
    <property type="match status" value="1"/>
</dbReference>
<dbReference type="Pfam" id="PF00756">
    <property type="entry name" value="Esterase"/>
    <property type="match status" value="1"/>
</dbReference>
<dbReference type="PATRIC" id="fig|1679170.3.peg.1281"/>
<organism evidence="1 2">
    <name type="scientific">Peribacillus loiseleuriae</name>
    <dbReference type="NCBI Taxonomy" id="1679170"/>
    <lineage>
        <taxon>Bacteria</taxon>
        <taxon>Bacillati</taxon>
        <taxon>Bacillota</taxon>
        <taxon>Bacilli</taxon>
        <taxon>Bacillales</taxon>
        <taxon>Bacillaceae</taxon>
        <taxon>Peribacillus</taxon>
    </lineage>
</organism>
<sequence length="241" mass="27916">MVDQPKGTIKDITFTSKELDEVLELLVYFPPNYTPLYKYTVVIAQDGRDYFQMGRIGRIADDLLHNGEIENLIIVGIPYRDVHDRRKKYHPDGEQHAAYIRFLAHELVPYLDEVFPTYQIGTGRVLIGDSLGATISLLTALKYPHTFGKCILQSPFVNNEVMNAVREFEEPHLVELYHVIGKGETDVPTTDGGISNFIEPNRELNTIIKKKGFTYFYDEFDGQHTWKYWQRDLKRALKKML</sequence>
<dbReference type="InterPro" id="IPR050583">
    <property type="entry name" value="Mycobacterial_A85_antigen"/>
</dbReference>
<evidence type="ECO:0008006" key="3">
    <source>
        <dbReference type="Google" id="ProtNLM"/>
    </source>
</evidence>
<reference evidence="2" key="1">
    <citation type="submission" date="2015-07" db="EMBL/GenBank/DDBJ databases">
        <title>Genome sequencing project for genomic taxonomy and phylogenomics of Bacillus-like bacteria.</title>
        <authorList>
            <person name="Liu B."/>
            <person name="Wang J."/>
            <person name="Zhu Y."/>
            <person name="Liu G."/>
            <person name="Chen Q."/>
            <person name="Chen Z."/>
            <person name="Lan J."/>
            <person name="Che J."/>
            <person name="Ge C."/>
            <person name="Shi H."/>
            <person name="Pan Z."/>
            <person name="Liu X."/>
        </authorList>
    </citation>
    <scope>NUCLEOTIDE SEQUENCE [LARGE SCALE GENOMIC DNA]</scope>
    <source>
        <strain evidence="2">FJAT-27997</strain>
    </source>
</reference>
<dbReference type="InterPro" id="IPR000801">
    <property type="entry name" value="Esterase-like"/>
</dbReference>
<dbReference type="AlphaFoldDB" id="A0A0K9GQZ8"/>
<dbReference type="InterPro" id="IPR029058">
    <property type="entry name" value="AB_hydrolase_fold"/>
</dbReference>
<name>A0A0K9GQZ8_9BACI</name>